<protein>
    <submittedName>
        <fullName evidence="3">Uncharacterized protein</fullName>
    </submittedName>
</protein>
<evidence type="ECO:0000256" key="1">
    <source>
        <dbReference type="SAM" id="Coils"/>
    </source>
</evidence>
<reference evidence="3 4" key="1">
    <citation type="submission" date="2016-06" db="EMBL/GenBank/DDBJ databases">
        <authorList>
            <person name="Kjaerup R.B."/>
            <person name="Dalgaard T.S."/>
            <person name="Juul-Madsen H.R."/>
        </authorList>
    </citation>
    <scope>NUCLEOTIDE SEQUENCE [LARGE SCALE GENOMIC DNA]</scope>
    <source>
        <strain evidence="3 4">CECT 5080</strain>
    </source>
</reference>
<feature type="region of interest" description="Disordered" evidence="2">
    <location>
        <begin position="61"/>
        <end position="100"/>
    </location>
</feature>
<organism evidence="3 4">
    <name type="scientific">Marinomonas aquimarina</name>
    <dbReference type="NCBI Taxonomy" id="295068"/>
    <lineage>
        <taxon>Bacteria</taxon>
        <taxon>Pseudomonadati</taxon>
        <taxon>Pseudomonadota</taxon>
        <taxon>Gammaproteobacteria</taxon>
        <taxon>Oceanospirillales</taxon>
        <taxon>Oceanospirillaceae</taxon>
        <taxon>Marinomonas</taxon>
    </lineage>
</organism>
<name>A0A1A8T4J3_9GAMM</name>
<dbReference type="AlphaFoldDB" id="A0A1A8T4J3"/>
<dbReference type="Pfam" id="PF20045">
    <property type="entry name" value="DUF6447"/>
    <property type="match status" value="1"/>
</dbReference>
<feature type="coiled-coil region" evidence="1">
    <location>
        <begin position="20"/>
        <end position="54"/>
    </location>
</feature>
<accession>A0A1A8T4J3</accession>
<dbReference type="STRING" id="295068.MAQ5080_00364"/>
<sequence length="100" mass="10782">MATLTVEGKQYDVETLSDEAKALTNSVTFTDNKIAQLESELAMARTARNSYVQQLVAALPKEDQPAKKTTTRKRAASTKAAPKKAAAPRTRKKAAESSDA</sequence>
<dbReference type="Proteomes" id="UP000092627">
    <property type="component" value="Unassembled WGS sequence"/>
</dbReference>
<gene>
    <name evidence="3" type="ORF">MAQ5080_00364</name>
</gene>
<keyword evidence="4" id="KW-1185">Reference proteome</keyword>
<feature type="compositionally biased region" description="Low complexity" evidence="2">
    <location>
        <begin position="77"/>
        <end position="88"/>
    </location>
</feature>
<evidence type="ECO:0000256" key="2">
    <source>
        <dbReference type="SAM" id="MobiDB-lite"/>
    </source>
</evidence>
<evidence type="ECO:0000313" key="3">
    <source>
        <dbReference type="EMBL" id="SBS25784.1"/>
    </source>
</evidence>
<evidence type="ECO:0000313" key="4">
    <source>
        <dbReference type="Proteomes" id="UP000092627"/>
    </source>
</evidence>
<proteinExistence type="predicted"/>
<keyword evidence="1" id="KW-0175">Coiled coil</keyword>
<dbReference type="EMBL" id="FLOC01000001">
    <property type="protein sequence ID" value="SBS25784.1"/>
    <property type="molecule type" value="Genomic_DNA"/>
</dbReference>
<dbReference type="RefSeq" id="WP_067204696.1">
    <property type="nucleotide sequence ID" value="NZ_FLOC01000001.1"/>
</dbReference>
<dbReference type="InterPro" id="IPR045615">
    <property type="entry name" value="DUF6447"/>
</dbReference>